<comment type="similarity">
    <text evidence="1">Belongs to the bacterial solute-binding protein 3 family.</text>
</comment>
<dbReference type="SMART" id="SM00062">
    <property type="entry name" value="PBPb"/>
    <property type="match status" value="1"/>
</dbReference>
<evidence type="ECO:0000259" key="5">
    <source>
        <dbReference type="SMART" id="SM00062"/>
    </source>
</evidence>
<proteinExistence type="inferred from homology"/>
<dbReference type="GO" id="GO:0030288">
    <property type="term" value="C:outer membrane-bounded periplasmic space"/>
    <property type="evidence" value="ECO:0007669"/>
    <property type="project" value="TreeGrafter"/>
</dbReference>
<dbReference type="Proteomes" id="UP000599109">
    <property type="component" value="Unassembled WGS sequence"/>
</dbReference>
<dbReference type="CDD" id="cd13689">
    <property type="entry name" value="PBP2_BsGlnH"/>
    <property type="match status" value="1"/>
</dbReference>
<dbReference type="RefSeq" id="WP_201672700.1">
    <property type="nucleotide sequence ID" value="NZ_JAEQNE010000001.1"/>
</dbReference>
<keyword evidence="2" id="KW-0813">Transport</keyword>
<sequence>MRKLSLISCGLLTLALFGAQAARADQLADIKQKGTLVCGTLGNAEPFSFPNPQTRETQGYDVDFCGAVAQALGVKLELKLISVAARIPELMQGRVDVLAANLGWTGERAKQIAYSDSYFVSNQMVSARRVDKYKSPADLAGKRVAAPKGSTSEAGARKLIPNVTTVTFQDAPALFVALQQGKVDGVVLSELTLVKWKHDAESSPVPIDVLQPPLFVEPWGIGMRKGETALINKVNEVLSGMEKSGEAAKIFDKYLGAGTEYKLHRTFKIEPIKG</sequence>
<dbReference type="SUPFAM" id="SSF53850">
    <property type="entry name" value="Periplasmic binding protein-like II"/>
    <property type="match status" value="1"/>
</dbReference>
<feature type="domain" description="Solute-binding protein family 3/N-terminal" evidence="5">
    <location>
        <begin position="35"/>
        <end position="258"/>
    </location>
</feature>
<evidence type="ECO:0000256" key="4">
    <source>
        <dbReference type="SAM" id="SignalP"/>
    </source>
</evidence>
<name>A0A936YU24_9BURK</name>
<dbReference type="PANTHER" id="PTHR30085">
    <property type="entry name" value="AMINO ACID ABC TRANSPORTER PERMEASE"/>
    <property type="match status" value="1"/>
</dbReference>
<dbReference type="GO" id="GO:0006865">
    <property type="term" value="P:amino acid transport"/>
    <property type="evidence" value="ECO:0007669"/>
    <property type="project" value="TreeGrafter"/>
</dbReference>
<feature type="signal peptide" evidence="4">
    <location>
        <begin position="1"/>
        <end position="21"/>
    </location>
</feature>
<evidence type="ECO:0000313" key="7">
    <source>
        <dbReference type="Proteomes" id="UP000599109"/>
    </source>
</evidence>
<protein>
    <submittedName>
        <fullName evidence="6">ABC transporter substrate-binding protein</fullName>
    </submittedName>
</protein>
<dbReference type="Pfam" id="PF00497">
    <property type="entry name" value="SBP_bac_3"/>
    <property type="match status" value="1"/>
</dbReference>
<accession>A0A936YU24</accession>
<evidence type="ECO:0000313" key="6">
    <source>
        <dbReference type="EMBL" id="MBL0390128.1"/>
    </source>
</evidence>
<dbReference type="InterPro" id="IPR051455">
    <property type="entry name" value="Bact_solute-bind_prot3"/>
</dbReference>
<feature type="chain" id="PRO_5037439059" evidence="4">
    <location>
        <begin position="22"/>
        <end position="274"/>
    </location>
</feature>
<evidence type="ECO:0000256" key="2">
    <source>
        <dbReference type="ARBA" id="ARBA00022448"/>
    </source>
</evidence>
<evidence type="ECO:0000256" key="1">
    <source>
        <dbReference type="ARBA" id="ARBA00010333"/>
    </source>
</evidence>
<keyword evidence="3 4" id="KW-0732">Signal</keyword>
<comment type="caution">
    <text evidence="6">The sequence shown here is derived from an EMBL/GenBank/DDBJ whole genome shotgun (WGS) entry which is preliminary data.</text>
</comment>
<dbReference type="AlphaFoldDB" id="A0A936YU24"/>
<evidence type="ECO:0000256" key="3">
    <source>
        <dbReference type="ARBA" id="ARBA00022729"/>
    </source>
</evidence>
<dbReference type="EMBL" id="JAEQNE010000001">
    <property type="protein sequence ID" value="MBL0390128.1"/>
    <property type="molecule type" value="Genomic_DNA"/>
</dbReference>
<gene>
    <name evidence="6" type="ORF">JJ685_03120</name>
</gene>
<keyword evidence="7" id="KW-1185">Reference proteome</keyword>
<dbReference type="PANTHER" id="PTHR30085:SF6">
    <property type="entry name" value="ABC TRANSPORTER GLUTAMINE-BINDING PROTEIN GLNH"/>
    <property type="match status" value="1"/>
</dbReference>
<dbReference type="Gene3D" id="3.40.190.10">
    <property type="entry name" value="Periplasmic binding protein-like II"/>
    <property type="match status" value="2"/>
</dbReference>
<organism evidence="6 7">
    <name type="scientific">Ramlibacter monticola</name>
    <dbReference type="NCBI Taxonomy" id="1926872"/>
    <lineage>
        <taxon>Bacteria</taxon>
        <taxon>Pseudomonadati</taxon>
        <taxon>Pseudomonadota</taxon>
        <taxon>Betaproteobacteria</taxon>
        <taxon>Burkholderiales</taxon>
        <taxon>Comamonadaceae</taxon>
        <taxon>Ramlibacter</taxon>
    </lineage>
</organism>
<dbReference type="InterPro" id="IPR001638">
    <property type="entry name" value="Solute-binding_3/MltF_N"/>
</dbReference>
<dbReference type="GO" id="GO:0005576">
    <property type="term" value="C:extracellular region"/>
    <property type="evidence" value="ECO:0007669"/>
    <property type="project" value="TreeGrafter"/>
</dbReference>
<reference evidence="6 7" key="1">
    <citation type="journal article" date="2017" name="Int. J. Syst. Evol. Microbiol.">
        <title>Ramlibacter monticola sp. nov., isolated from forest soil.</title>
        <authorList>
            <person name="Chaudhary D.K."/>
            <person name="Kim J."/>
        </authorList>
    </citation>
    <scope>NUCLEOTIDE SEQUENCE [LARGE SCALE GENOMIC DNA]</scope>
    <source>
        <strain evidence="6 7">KACC 19175</strain>
    </source>
</reference>